<gene>
    <name evidence="2" type="ORF">CONPUDRAFT_79576</name>
</gene>
<feature type="non-terminal residue" evidence="2">
    <location>
        <position position="1341"/>
    </location>
</feature>
<feature type="region of interest" description="Disordered" evidence="1">
    <location>
        <begin position="41"/>
        <end position="70"/>
    </location>
</feature>
<dbReference type="OMA" id="WTGTETD"/>
<protein>
    <submittedName>
        <fullName evidence="2">Uncharacterized protein</fullName>
    </submittedName>
</protein>
<evidence type="ECO:0000313" key="3">
    <source>
        <dbReference type="Proteomes" id="UP000053558"/>
    </source>
</evidence>
<reference evidence="3" key="1">
    <citation type="journal article" date="2012" name="Science">
        <title>The Paleozoic origin of enzymatic lignin decomposition reconstructed from 31 fungal genomes.</title>
        <authorList>
            <person name="Floudas D."/>
            <person name="Binder M."/>
            <person name="Riley R."/>
            <person name="Barry K."/>
            <person name="Blanchette R.A."/>
            <person name="Henrissat B."/>
            <person name="Martinez A.T."/>
            <person name="Otillar R."/>
            <person name="Spatafora J.W."/>
            <person name="Yadav J.S."/>
            <person name="Aerts A."/>
            <person name="Benoit I."/>
            <person name="Boyd A."/>
            <person name="Carlson A."/>
            <person name="Copeland A."/>
            <person name="Coutinho P.M."/>
            <person name="de Vries R.P."/>
            <person name="Ferreira P."/>
            <person name="Findley K."/>
            <person name="Foster B."/>
            <person name="Gaskell J."/>
            <person name="Glotzer D."/>
            <person name="Gorecki P."/>
            <person name="Heitman J."/>
            <person name="Hesse C."/>
            <person name="Hori C."/>
            <person name="Igarashi K."/>
            <person name="Jurgens J.A."/>
            <person name="Kallen N."/>
            <person name="Kersten P."/>
            <person name="Kohler A."/>
            <person name="Kuees U."/>
            <person name="Kumar T.K.A."/>
            <person name="Kuo A."/>
            <person name="LaButti K."/>
            <person name="Larrondo L.F."/>
            <person name="Lindquist E."/>
            <person name="Ling A."/>
            <person name="Lombard V."/>
            <person name="Lucas S."/>
            <person name="Lundell T."/>
            <person name="Martin R."/>
            <person name="McLaughlin D.J."/>
            <person name="Morgenstern I."/>
            <person name="Morin E."/>
            <person name="Murat C."/>
            <person name="Nagy L.G."/>
            <person name="Nolan M."/>
            <person name="Ohm R.A."/>
            <person name="Patyshakuliyeva A."/>
            <person name="Rokas A."/>
            <person name="Ruiz-Duenas F.J."/>
            <person name="Sabat G."/>
            <person name="Salamov A."/>
            <person name="Samejima M."/>
            <person name="Schmutz J."/>
            <person name="Slot J.C."/>
            <person name="St John F."/>
            <person name="Stenlid J."/>
            <person name="Sun H."/>
            <person name="Sun S."/>
            <person name="Syed K."/>
            <person name="Tsang A."/>
            <person name="Wiebenga A."/>
            <person name="Young D."/>
            <person name="Pisabarro A."/>
            <person name="Eastwood D.C."/>
            <person name="Martin F."/>
            <person name="Cullen D."/>
            <person name="Grigoriev I.V."/>
            <person name="Hibbett D.S."/>
        </authorList>
    </citation>
    <scope>NUCLEOTIDE SEQUENCE [LARGE SCALE GENOMIC DNA]</scope>
    <source>
        <strain evidence="3">RWD-64-598 SS2</strain>
    </source>
</reference>
<feature type="region of interest" description="Disordered" evidence="1">
    <location>
        <begin position="1105"/>
        <end position="1341"/>
    </location>
</feature>
<feature type="region of interest" description="Disordered" evidence="1">
    <location>
        <begin position="901"/>
        <end position="995"/>
    </location>
</feature>
<name>A0A5M3N0L6_CONPW</name>
<proteinExistence type="predicted"/>
<sequence>MSVLSSPYPASSPAGEDDASRAIDPRSGFVTATVVATPVSVPAPASQCSPAPALATPAKSTSSEEDVSTVTFPSSVKVACEDEDVDVAYTAVPRVEPALVPRVPVSASASTPASARTPASPAASSEEDVSTVAFPSADDMETEDDDVDATVVPRSAIVSPPPASARTSTPALPARLSGEDMASALVFSSAAAADSGAVDDDVDPSASRSALTSPAPVPASESARTLALPATMAEGNVAAVAFPSADDMANEDGDVDASVVRSALASPASASVSASARSPALPATMAKEDTAAAAFLSADDVAAGGGGVQFAAGRSVAEPSAPSRAPAHGIPKEEQGASNPPAADVKSGDADARIAVPRPSLAPSVSVYIPAQGDVESGNGGVRAVEPRSMLVAEPVSPFASPRAPAEPASPAKEDIVDASISIRGPAENDVRAAVRRSVTTPSSLPPLPVFDEEDEVEALSSMYLTDDVASEGGDSEEAQWEASSTLELSPTPQRTAIPRLSPAFSRSRSVSEETADRTVTVFDAGESISDVSLSSYVAASAAEQLADDYELSPSPVAYLSTFLGEAESVSPVAPHAIIDDIEQTAYDYERSPSPVAYLANFLSEAESASASSTGSYAIVDDVEQVAGEYELSPSPVAYLATFMDEDEIASATSLDDVPGGGEQTVDGRVLSPSLVAYVVTPLDEVGILPYASPAVASVNIVQEIASRQLSLTPVTSSGASLDAVEALGYGSTVTAAIGTVQSARRVLPPSPSVSTITPLGEVGTLPYASPAAASVHTVRAADRELPSSPVTPSVVPLDVADAVADVSLANAAISIVQSASCTGPPSPVASVVTPLSEIEALPRASPVAALTDSVRTPTSRQLPLSPATSVVTPTGIAGILPATPVAVPVNAVPIAANRGLSPAPIGPSTSPNDVEGLSYGSPTNAPGTTQQGQGFESSSFFASAVTPPSLGEADTSPRRSPVFTCPNDQRREPNVELSPAPVSPTIPPSSATPIGDTEDLPYASIAIAAGISADVNQETENTIELPPAQLAESSVVTPTASAFARHRAASDLTVIGRPTPRSADSHASSMWAAELDDDFEETEAEYGALQSLYARLMDTNSMRSQNESSDVASSSTAQVEPDTPVVRGRSVVGSSSSVHPTPMASRRVSTASSLEAPSSTKVPLGFRRQRDPSSSVSSSRYPSPAPSPQPSEPPLSASSSSLSLRIHTDMESVIEHSPDPSNSSASDIASTPSSASSRHSKLIPLRLTMLSRQSSRSSASYTSPPIDTLSGHTRNSIISQRSSVSSSQSLLQNHLLSSARSSQIPLHNNTRPRAYASRSPSSAASSSSHAPSSANSPSSV</sequence>
<dbReference type="GeneID" id="19209944"/>
<feature type="compositionally biased region" description="Polar residues" evidence="1">
    <location>
        <begin position="1105"/>
        <end position="1119"/>
    </location>
</feature>
<feature type="compositionally biased region" description="Low complexity" evidence="1">
    <location>
        <begin position="1173"/>
        <end position="1183"/>
    </location>
</feature>
<dbReference type="RefSeq" id="XP_007764239.1">
    <property type="nucleotide sequence ID" value="XM_007766049.1"/>
</dbReference>
<feature type="compositionally biased region" description="Low complexity" evidence="1">
    <location>
        <begin position="1126"/>
        <end position="1139"/>
    </location>
</feature>
<evidence type="ECO:0000313" key="2">
    <source>
        <dbReference type="EMBL" id="EIW84787.1"/>
    </source>
</evidence>
<feature type="compositionally biased region" description="Low complexity" evidence="1">
    <location>
        <begin position="1312"/>
        <end position="1341"/>
    </location>
</feature>
<accession>A0A5M3N0L6</accession>
<feature type="region of interest" description="Disordered" evidence="1">
    <location>
        <begin position="1"/>
        <end position="25"/>
    </location>
</feature>
<feature type="compositionally biased region" description="Low complexity" evidence="1">
    <location>
        <begin position="1275"/>
        <end position="1299"/>
    </location>
</feature>
<evidence type="ECO:0000256" key="1">
    <source>
        <dbReference type="SAM" id="MobiDB-lite"/>
    </source>
</evidence>
<feature type="compositionally biased region" description="Low complexity" evidence="1">
    <location>
        <begin position="1220"/>
        <end position="1238"/>
    </location>
</feature>
<organism evidence="2 3">
    <name type="scientific">Coniophora puteana (strain RWD-64-598)</name>
    <name type="common">Brown rot fungus</name>
    <dbReference type="NCBI Taxonomy" id="741705"/>
    <lineage>
        <taxon>Eukaryota</taxon>
        <taxon>Fungi</taxon>
        <taxon>Dikarya</taxon>
        <taxon>Basidiomycota</taxon>
        <taxon>Agaricomycotina</taxon>
        <taxon>Agaricomycetes</taxon>
        <taxon>Agaricomycetidae</taxon>
        <taxon>Boletales</taxon>
        <taxon>Coniophorineae</taxon>
        <taxon>Coniophoraceae</taxon>
        <taxon>Coniophora</taxon>
    </lineage>
</organism>
<feature type="compositionally biased region" description="Polar residues" evidence="1">
    <location>
        <begin position="1148"/>
        <end position="1162"/>
    </location>
</feature>
<dbReference type="Proteomes" id="UP000053558">
    <property type="component" value="Unassembled WGS sequence"/>
</dbReference>
<feature type="compositionally biased region" description="Low complexity" evidence="1">
    <location>
        <begin position="1246"/>
        <end position="1264"/>
    </location>
</feature>
<feature type="compositionally biased region" description="Low complexity" evidence="1">
    <location>
        <begin position="1195"/>
        <end position="1204"/>
    </location>
</feature>
<dbReference type="EMBL" id="JH711574">
    <property type="protein sequence ID" value="EIW84787.1"/>
    <property type="molecule type" value="Genomic_DNA"/>
</dbReference>
<feature type="region of interest" description="Disordered" evidence="1">
    <location>
        <begin position="100"/>
        <end position="131"/>
    </location>
</feature>
<dbReference type="KEGG" id="cput:CONPUDRAFT_79576"/>
<feature type="compositionally biased region" description="Polar residues" evidence="1">
    <location>
        <begin position="1300"/>
        <end position="1310"/>
    </location>
</feature>
<keyword evidence="3" id="KW-1185">Reference proteome</keyword>
<feature type="compositionally biased region" description="Basic and acidic residues" evidence="1">
    <location>
        <begin position="1207"/>
        <end position="1219"/>
    </location>
</feature>
<feature type="compositionally biased region" description="Low complexity" evidence="1">
    <location>
        <begin position="41"/>
        <end position="55"/>
    </location>
</feature>
<feature type="compositionally biased region" description="Pro residues" evidence="1">
    <location>
        <begin position="1184"/>
        <end position="1194"/>
    </location>
</feature>
<feature type="region of interest" description="Disordered" evidence="1">
    <location>
        <begin position="313"/>
        <end position="349"/>
    </location>
</feature>
<comment type="caution">
    <text evidence="2">The sequence shown here is derived from an EMBL/GenBank/DDBJ whole genome shotgun (WGS) entry which is preliminary data.</text>
</comment>
<feature type="region of interest" description="Disordered" evidence="1">
    <location>
        <begin position="196"/>
        <end position="220"/>
    </location>
</feature>
<feature type="compositionally biased region" description="Low complexity" evidence="1">
    <location>
        <begin position="101"/>
        <end position="124"/>
    </location>
</feature>
<feature type="compositionally biased region" description="Polar residues" evidence="1">
    <location>
        <begin position="921"/>
        <end position="942"/>
    </location>
</feature>